<reference evidence="1 2" key="1">
    <citation type="journal article" date="2024" name="BMC Genomics">
        <title>De novo assembly and annotation of Popillia japonica's genome with initial clues to its potential as an invasive pest.</title>
        <authorList>
            <person name="Cucini C."/>
            <person name="Boschi S."/>
            <person name="Funari R."/>
            <person name="Cardaioli E."/>
            <person name="Iannotti N."/>
            <person name="Marturano G."/>
            <person name="Paoli F."/>
            <person name="Bruttini M."/>
            <person name="Carapelli A."/>
            <person name="Frati F."/>
            <person name="Nardi F."/>
        </authorList>
    </citation>
    <scope>NUCLEOTIDE SEQUENCE [LARGE SCALE GENOMIC DNA]</scope>
    <source>
        <strain evidence="1">DMR45628</strain>
    </source>
</reference>
<dbReference type="Proteomes" id="UP001458880">
    <property type="component" value="Unassembled WGS sequence"/>
</dbReference>
<name>A0AAW1LBX2_POPJA</name>
<comment type="caution">
    <text evidence="1">The sequence shown here is derived from an EMBL/GenBank/DDBJ whole genome shotgun (WGS) entry which is preliminary data.</text>
</comment>
<evidence type="ECO:0000313" key="1">
    <source>
        <dbReference type="EMBL" id="KAK9731971.1"/>
    </source>
</evidence>
<organism evidence="1 2">
    <name type="scientific">Popillia japonica</name>
    <name type="common">Japanese beetle</name>
    <dbReference type="NCBI Taxonomy" id="7064"/>
    <lineage>
        <taxon>Eukaryota</taxon>
        <taxon>Metazoa</taxon>
        <taxon>Ecdysozoa</taxon>
        <taxon>Arthropoda</taxon>
        <taxon>Hexapoda</taxon>
        <taxon>Insecta</taxon>
        <taxon>Pterygota</taxon>
        <taxon>Neoptera</taxon>
        <taxon>Endopterygota</taxon>
        <taxon>Coleoptera</taxon>
        <taxon>Polyphaga</taxon>
        <taxon>Scarabaeiformia</taxon>
        <taxon>Scarabaeidae</taxon>
        <taxon>Rutelinae</taxon>
        <taxon>Popillia</taxon>
    </lineage>
</organism>
<accession>A0AAW1LBX2</accession>
<dbReference type="EMBL" id="JASPKY010000123">
    <property type="protein sequence ID" value="KAK9731971.1"/>
    <property type="molecule type" value="Genomic_DNA"/>
</dbReference>
<gene>
    <name evidence="1" type="ORF">QE152_g13142</name>
</gene>
<keyword evidence="2" id="KW-1185">Reference proteome</keyword>
<evidence type="ECO:0000313" key="2">
    <source>
        <dbReference type="Proteomes" id="UP001458880"/>
    </source>
</evidence>
<dbReference type="AlphaFoldDB" id="A0AAW1LBX2"/>
<sequence length="99" mass="10747">MNSTRAPRYLTAIFWAPILETSSGNDELHSGAKIPDGNFLGANPGNDALYWGVKSRNEALSSSAYFVNDGLYSGANIVPDTESMRSSGPLVYRSCKDHF</sequence>
<protein>
    <submittedName>
        <fullName evidence="1">Uncharacterized protein</fullName>
    </submittedName>
</protein>
<proteinExistence type="predicted"/>